<gene>
    <name evidence="2" type="primary">LOC142165102</name>
</gene>
<evidence type="ECO:0000313" key="2">
    <source>
        <dbReference type="RefSeq" id="XP_075079832.1"/>
    </source>
</evidence>
<dbReference type="Proteomes" id="UP000790787">
    <property type="component" value="Chromosome 10"/>
</dbReference>
<sequence>MNSVAPTLISGIVYAISAQVVWMDIQECFDKVNDTRCYNLHMKIPTLNQGTASIFVYYSKLKDLWDETESIVPTPGCDCVKTKEFIVHLQKQKVYQFLMGLNDSNSQARSQILMMKSPTVNKVYAMLMSDKSQRTIAASAGVLGYAPNVSTNSYDSTALYSAKPNFNQKFRKNYNVQYELCKMKGPNKENCYKIIGYPQDYKFKKQRGAGTHNAMIEPSHAMPLHTNHVSQNMSMTPMPMQSMSTYHGHQYVSQATEGLQG</sequence>
<reference evidence="2" key="2">
    <citation type="submission" date="2025-08" db="UniProtKB">
        <authorList>
            <consortium name="RefSeq"/>
        </authorList>
    </citation>
    <scope>IDENTIFICATION</scope>
    <source>
        <tissue evidence="2">Leaf</tissue>
    </source>
</reference>
<proteinExistence type="predicted"/>
<dbReference type="RefSeq" id="XP_075079832.1">
    <property type="nucleotide sequence ID" value="XM_075223731.1"/>
</dbReference>
<protein>
    <submittedName>
        <fullName evidence="2">Uncharacterized protein LOC142165102</fullName>
    </submittedName>
</protein>
<organism evidence="1 2">
    <name type="scientific">Nicotiana tabacum</name>
    <name type="common">Common tobacco</name>
    <dbReference type="NCBI Taxonomy" id="4097"/>
    <lineage>
        <taxon>Eukaryota</taxon>
        <taxon>Viridiplantae</taxon>
        <taxon>Streptophyta</taxon>
        <taxon>Embryophyta</taxon>
        <taxon>Tracheophyta</taxon>
        <taxon>Spermatophyta</taxon>
        <taxon>Magnoliopsida</taxon>
        <taxon>eudicotyledons</taxon>
        <taxon>Gunneridae</taxon>
        <taxon>Pentapetalae</taxon>
        <taxon>asterids</taxon>
        <taxon>lamiids</taxon>
        <taxon>Solanales</taxon>
        <taxon>Solanaceae</taxon>
        <taxon>Nicotianoideae</taxon>
        <taxon>Nicotianeae</taxon>
        <taxon>Nicotiana</taxon>
    </lineage>
</organism>
<name>A0AC58S4C0_TOBAC</name>
<accession>A0AC58S4C0</accession>
<reference evidence="1" key="1">
    <citation type="journal article" date="2014" name="Nat. Commun.">
        <title>The tobacco genome sequence and its comparison with those of tomato and potato.</title>
        <authorList>
            <person name="Sierro N."/>
            <person name="Battey J.N."/>
            <person name="Ouadi S."/>
            <person name="Bakaher N."/>
            <person name="Bovet L."/>
            <person name="Willig A."/>
            <person name="Goepfert S."/>
            <person name="Peitsch M.C."/>
            <person name="Ivanov N.V."/>
        </authorList>
    </citation>
    <scope>NUCLEOTIDE SEQUENCE [LARGE SCALE GENOMIC DNA]</scope>
</reference>
<evidence type="ECO:0000313" key="1">
    <source>
        <dbReference type="Proteomes" id="UP000790787"/>
    </source>
</evidence>
<keyword evidence="1" id="KW-1185">Reference proteome</keyword>